<keyword evidence="1" id="KW-0472">Membrane</keyword>
<name>A0A8S5U386_9CAUD</name>
<proteinExistence type="predicted"/>
<protein>
    <recommendedName>
        <fullName evidence="3">Phage protein</fullName>
    </recommendedName>
</protein>
<accession>A0A8S5U386</accession>
<keyword evidence="1" id="KW-1133">Transmembrane helix</keyword>
<keyword evidence="1" id="KW-0812">Transmembrane</keyword>
<dbReference type="EMBL" id="BK015998">
    <property type="protein sequence ID" value="DAF88915.1"/>
    <property type="molecule type" value="Genomic_DNA"/>
</dbReference>
<feature type="transmembrane region" description="Helical" evidence="1">
    <location>
        <begin position="6"/>
        <end position="28"/>
    </location>
</feature>
<evidence type="ECO:0000256" key="1">
    <source>
        <dbReference type="SAM" id="Phobius"/>
    </source>
</evidence>
<evidence type="ECO:0008006" key="3">
    <source>
        <dbReference type="Google" id="ProtNLM"/>
    </source>
</evidence>
<sequence>MMPNPIIVYIQAHWVEWLFAAAIGLLGFMYRRIMNQLKEEKRKNDALMMGVQCLLRESIVANYNKYQDKDYCPIYAKESIKRVYEAYHNLGGNDVATKLYHTMLDMPEEPKDEQ</sequence>
<reference evidence="2" key="1">
    <citation type="journal article" date="2021" name="Proc. Natl. Acad. Sci. U.S.A.">
        <title>A Catalog of Tens of Thousands of Viruses from Human Metagenomes Reveals Hidden Associations with Chronic Diseases.</title>
        <authorList>
            <person name="Tisza M.J."/>
            <person name="Buck C.B."/>
        </authorList>
    </citation>
    <scope>NUCLEOTIDE SEQUENCE</scope>
    <source>
        <strain evidence="2">Ctoyo6</strain>
    </source>
</reference>
<evidence type="ECO:0000313" key="2">
    <source>
        <dbReference type="EMBL" id="DAF88915.1"/>
    </source>
</evidence>
<organism evidence="2">
    <name type="scientific">Siphoviridae sp. ctoyo6</name>
    <dbReference type="NCBI Taxonomy" id="2825674"/>
    <lineage>
        <taxon>Viruses</taxon>
        <taxon>Duplodnaviria</taxon>
        <taxon>Heunggongvirae</taxon>
        <taxon>Uroviricota</taxon>
        <taxon>Caudoviricetes</taxon>
    </lineage>
</organism>